<sequence>MDKAHKEEEEEEDQGQKSQEIGGTDKKKPNIKEEEETESEEESEEDDEDKTPEEKIEEIKLENNITNPTDVIQMETSDVIVEPKPKIKKFVRFALIHNTYHGSDTESEEDEEEEDEEEEEEESEEEEEEAEDGDDGVKAGAVPNNVEESKPVDIVQMPEPDVETVQPIDVEPELETSNKETDNIPTAAPVKDPFENEKVNYENRIRDLLSEKSSHEDRIHNLISDLELKQLEQNQLKGKIGELENHVLTKTWAMDRQEAEMTSAMKESEHLRNKLRRLEDDLTEYRLKNSDLTEELVRKVAEENKRKEETCDFFKIRELEEKLYDANEKIKYLEGELNEIKHNQEIAKEAENIKKADTEVEMKIMREALDEALKQKSILQKRFESEFNQLRNVNTAQEQQLLDDFEWKLREVEQSCKKKILDADKCKRDLEAQVTKLTVEVEELSKFKNAEAELAQLRTVSHEHQRTIRTITRQKEELQVNEKILNEEMSRIKASLEKEKTHIATLQAIHSREITEKNRKHQFKLDQQKIELQEQFEERLKKETLRTKVDCEKHHLEDKRVAVEHTRAQGESKLQEQKKKWEKQLQESQHQVEVLRERVKDSERLHRQEVESAVTHSDQSMLEMRRKFDKLDMSYQEKIEKAQETHEQEIEHLNEEYERRLAQCEASWQQQLSTTRTTLELVKEQMRRDTYDQIQHLRTQHQRELEEQWSRLIQERDEALAELEQRHRTTIESLRTEIEIRSKKSNAESEVSYGVKDALQKVLTNVFNFKS</sequence>
<feature type="region of interest" description="Disordered" evidence="2">
    <location>
        <begin position="1"/>
        <end position="78"/>
    </location>
</feature>
<name>A0A8D8TYU2_9HEMI</name>
<feature type="coiled-coil region" evidence="1">
    <location>
        <begin position="254"/>
        <end position="382"/>
    </location>
</feature>
<feature type="coiled-coil region" evidence="1">
    <location>
        <begin position="571"/>
        <end position="605"/>
    </location>
</feature>
<feature type="compositionally biased region" description="Basic and acidic residues" evidence="2">
    <location>
        <begin position="52"/>
        <end position="61"/>
    </location>
</feature>
<dbReference type="AlphaFoldDB" id="A0A8D8TYU2"/>
<organism evidence="3">
    <name type="scientific">Cacopsylla melanoneura</name>
    <dbReference type="NCBI Taxonomy" id="428564"/>
    <lineage>
        <taxon>Eukaryota</taxon>
        <taxon>Metazoa</taxon>
        <taxon>Ecdysozoa</taxon>
        <taxon>Arthropoda</taxon>
        <taxon>Hexapoda</taxon>
        <taxon>Insecta</taxon>
        <taxon>Pterygota</taxon>
        <taxon>Neoptera</taxon>
        <taxon>Paraneoptera</taxon>
        <taxon>Hemiptera</taxon>
        <taxon>Sternorrhyncha</taxon>
        <taxon>Psylloidea</taxon>
        <taxon>Psyllidae</taxon>
        <taxon>Psyllinae</taxon>
        <taxon>Cacopsylla</taxon>
    </lineage>
</organism>
<accession>A0A8D8TYU2</accession>
<feature type="compositionally biased region" description="Basic and acidic residues" evidence="2">
    <location>
        <begin position="23"/>
        <end position="32"/>
    </location>
</feature>
<dbReference type="EMBL" id="HBUF01322938">
    <property type="protein sequence ID" value="CAG6695354.1"/>
    <property type="molecule type" value="Transcribed_RNA"/>
</dbReference>
<dbReference type="EMBL" id="HBUF01322936">
    <property type="protein sequence ID" value="CAG6695349.1"/>
    <property type="molecule type" value="Transcribed_RNA"/>
</dbReference>
<feature type="compositionally biased region" description="Acidic residues" evidence="2">
    <location>
        <begin position="105"/>
        <end position="134"/>
    </location>
</feature>
<keyword evidence="1" id="KW-0175">Coiled coil</keyword>
<protein>
    <submittedName>
        <fullName evidence="3">Uncharacterized protein</fullName>
    </submittedName>
</protein>
<dbReference type="EMBL" id="HBUF01322940">
    <property type="protein sequence ID" value="CAG6695358.1"/>
    <property type="molecule type" value="Transcribed_RNA"/>
</dbReference>
<feature type="compositionally biased region" description="Acidic residues" evidence="2">
    <location>
        <begin position="33"/>
        <end position="51"/>
    </location>
</feature>
<proteinExistence type="predicted"/>
<reference evidence="3" key="1">
    <citation type="submission" date="2021-05" db="EMBL/GenBank/DDBJ databases">
        <authorList>
            <person name="Alioto T."/>
            <person name="Alioto T."/>
            <person name="Gomez Garrido J."/>
        </authorList>
    </citation>
    <scope>NUCLEOTIDE SEQUENCE</scope>
</reference>
<evidence type="ECO:0000313" key="3">
    <source>
        <dbReference type="EMBL" id="CAG6695354.1"/>
    </source>
</evidence>
<evidence type="ECO:0000256" key="2">
    <source>
        <dbReference type="SAM" id="MobiDB-lite"/>
    </source>
</evidence>
<feature type="region of interest" description="Disordered" evidence="2">
    <location>
        <begin position="99"/>
        <end position="195"/>
    </location>
</feature>
<feature type="coiled-coil region" evidence="1">
    <location>
        <begin position="427"/>
        <end position="495"/>
    </location>
</feature>
<feature type="coiled-coil region" evidence="1">
    <location>
        <begin position="636"/>
        <end position="667"/>
    </location>
</feature>
<evidence type="ECO:0000256" key="1">
    <source>
        <dbReference type="SAM" id="Coils"/>
    </source>
</evidence>